<proteinExistence type="predicted"/>
<evidence type="ECO:0000313" key="2">
    <source>
        <dbReference type="Proteomes" id="UP000053989"/>
    </source>
</evidence>
<dbReference type="AlphaFoldDB" id="A0A0C2YWG0"/>
<reference evidence="1 2" key="1">
    <citation type="submission" date="2014-04" db="EMBL/GenBank/DDBJ databases">
        <authorList>
            <consortium name="DOE Joint Genome Institute"/>
            <person name="Kuo A."/>
            <person name="Kohler A."/>
            <person name="Nagy L.G."/>
            <person name="Floudas D."/>
            <person name="Copeland A."/>
            <person name="Barry K.W."/>
            <person name="Cichocki N."/>
            <person name="Veneault-Fourrey C."/>
            <person name="LaButti K."/>
            <person name="Lindquist E.A."/>
            <person name="Lipzen A."/>
            <person name="Lundell T."/>
            <person name="Morin E."/>
            <person name="Murat C."/>
            <person name="Sun H."/>
            <person name="Tunlid A."/>
            <person name="Henrissat B."/>
            <person name="Grigoriev I.V."/>
            <person name="Hibbett D.S."/>
            <person name="Martin F."/>
            <person name="Nordberg H.P."/>
            <person name="Cantor M.N."/>
            <person name="Hua S.X."/>
        </authorList>
    </citation>
    <scope>NUCLEOTIDE SEQUENCE [LARGE SCALE GENOMIC DNA]</scope>
    <source>
        <strain evidence="1 2">Foug A</strain>
    </source>
</reference>
<gene>
    <name evidence="1" type="ORF">SCLCIDRAFT_1222380</name>
</gene>
<name>A0A0C2YWG0_9AGAM</name>
<dbReference type="Proteomes" id="UP000053989">
    <property type="component" value="Unassembled WGS sequence"/>
</dbReference>
<dbReference type="EMBL" id="KN822165">
    <property type="protein sequence ID" value="KIM53963.1"/>
    <property type="molecule type" value="Genomic_DNA"/>
</dbReference>
<dbReference type="InParanoid" id="A0A0C2YWG0"/>
<organism evidence="1 2">
    <name type="scientific">Scleroderma citrinum Foug A</name>
    <dbReference type="NCBI Taxonomy" id="1036808"/>
    <lineage>
        <taxon>Eukaryota</taxon>
        <taxon>Fungi</taxon>
        <taxon>Dikarya</taxon>
        <taxon>Basidiomycota</taxon>
        <taxon>Agaricomycotina</taxon>
        <taxon>Agaricomycetes</taxon>
        <taxon>Agaricomycetidae</taxon>
        <taxon>Boletales</taxon>
        <taxon>Sclerodermatineae</taxon>
        <taxon>Sclerodermataceae</taxon>
        <taxon>Scleroderma</taxon>
    </lineage>
</organism>
<reference evidence="2" key="2">
    <citation type="submission" date="2015-01" db="EMBL/GenBank/DDBJ databases">
        <title>Evolutionary Origins and Diversification of the Mycorrhizal Mutualists.</title>
        <authorList>
            <consortium name="DOE Joint Genome Institute"/>
            <consortium name="Mycorrhizal Genomics Consortium"/>
            <person name="Kohler A."/>
            <person name="Kuo A."/>
            <person name="Nagy L.G."/>
            <person name="Floudas D."/>
            <person name="Copeland A."/>
            <person name="Barry K.W."/>
            <person name="Cichocki N."/>
            <person name="Veneault-Fourrey C."/>
            <person name="LaButti K."/>
            <person name="Lindquist E.A."/>
            <person name="Lipzen A."/>
            <person name="Lundell T."/>
            <person name="Morin E."/>
            <person name="Murat C."/>
            <person name="Riley R."/>
            <person name="Ohm R."/>
            <person name="Sun H."/>
            <person name="Tunlid A."/>
            <person name="Henrissat B."/>
            <person name="Grigoriev I.V."/>
            <person name="Hibbett D.S."/>
            <person name="Martin F."/>
        </authorList>
    </citation>
    <scope>NUCLEOTIDE SEQUENCE [LARGE SCALE GENOMIC DNA]</scope>
    <source>
        <strain evidence="2">Foug A</strain>
    </source>
</reference>
<evidence type="ECO:0000313" key="1">
    <source>
        <dbReference type="EMBL" id="KIM53963.1"/>
    </source>
</evidence>
<accession>A0A0C2YWG0</accession>
<sequence length="53" mass="5824">MWNVQVLLASPCPPVHAQSGTSKRESDIMLSSHEVIHKPQSSADARRAVRTVN</sequence>
<protein>
    <submittedName>
        <fullName evidence="1">Uncharacterized protein</fullName>
    </submittedName>
</protein>
<keyword evidence="2" id="KW-1185">Reference proteome</keyword>
<dbReference type="HOGENOM" id="CLU_3070020_0_0_1"/>